<dbReference type="KEGG" id="ppru:FDP22_22155"/>
<feature type="compositionally biased region" description="Pro residues" evidence="1">
    <location>
        <begin position="12"/>
        <end position="22"/>
    </location>
</feature>
<feature type="region of interest" description="Disordered" evidence="1">
    <location>
        <begin position="1"/>
        <end position="27"/>
    </location>
</feature>
<name>A0A5B8G3N7_9RHOB</name>
<keyword evidence="4" id="KW-1185">Reference proteome</keyword>
<protein>
    <submittedName>
        <fullName evidence="3">MarR family transcriptional regulator</fullName>
    </submittedName>
</protein>
<geneLocation type="plasmid" evidence="4">
    <name>pd4m1c</name>
</geneLocation>
<proteinExistence type="predicted"/>
<dbReference type="PRINTS" id="PR00598">
    <property type="entry name" value="HTHMARR"/>
</dbReference>
<gene>
    <name evidence="3" type="ORF">FDP22_22155</name>
</gene>
<dbReference type="InterPro" id="IPR036390">
    <property type="entry name" value="WH_DNA-bd_sf"/>
</dbReference>
<dbReference type="OrthoDB" id="8228089at2"/>
<feature type="compositionally biased region" description="Basic and acidic residues" evidence="1">
    <location>
        <begin position="1"/>
        <end position="11"/>
    </location>
</feature>
<dbReference type="InterPro" id="IPR039422">
    <property type="entry name" value="MarR/SlyA-like"/>
</dbReference>
<dbReference type="InterPro" id="IPR036388">
    <property type="entry name" value="WH-like_DNA-bd_sf"/>
</dbReference>
<accession>A0A5B8G3N7</accession>
<dbReference type="EMBL" id="CP040821">
    <property type="protein sequence ID" value="QDL94580.1"/>
    <property type="molecule type" value="Genomic_DNA"/>
</dbReference>
<dbReference type="SMART" id="SM00347">
    <property type="entry name" value="HTH_MARR"/>
    <property type="match status" value="1"/>
</dbReference>
<dbReference type="InterPro" id="IPR000835">
    <property type="entry name" value="HTH_MarR-typ"/>
</dbReference>
<dbReference type="PANTHER" id="PTHR33164">
    <property type="entry name" value="TRANSCRIPTIONAL REGULATOR, MARR FAMILY"/>
    <property type="match status" value="1"/>
</dbReference>
<feature type="domain" description="HTH marR-type" evidence="2">
    <location>
        <begin position="36"/>
        <end position="168"/>
    </location>
</feature>
<evidence type="ECO:0000259" key="2">
    <source>
        <dbReference type="PROSITE" id="PS50995"/>
    </source>
</evidence>
<dbReference type="AlphaFoldDB" id="A0A5B8G3N7"/>
<sequence>MTGKIAKDIPRPPDVGPEPPAARAPSGRVVDLGPMAEFIGFYLRHAFEASFADFSRTLGADQLKPGSFALLSLIVGNPGLTQVELGRVSGRDKSSVTSALRQLEDRGIIRRERLEGDRRSYASYVTPAGEKVYARMAQKAQAHFRRLDEIVGPERKAAFLATLRDISAGLDIDTDGETRG</sequence>
<dbReference type="Gene3D" id="1.10.10.10">
    <property type="entry name" value="Winged helix-like DNA-binding domain superfamily/Winged helix DNA-binding domain"/>
    <property type="match status" value="1"/>
</dbReference>
<evidence type="ECO:0000256" key="1">
    <source>
        <dbReference type="SAM" id="MobiDB-lite"/>
    </source>
</evidence>
<organism evidence="3 4">
    <name type="scientific">Paroceanicella profunda</name>
    <dbReference type="NCBI Taxonomy" id="2579971"/>
    <lineage>
        <taxon>Bacteria</taxon>
        <taxon>Pseudomonadati</taxon>
        <taxon>Pseudomonadota</taxon>
        <taxon>Alphaproteobacteria</taxon>
        <taxon>Rhodobacterales</taxon>
        <taxon>Paracoccaceae</taxon>
        <taxon>Paroceanicella</taxon>
    </lineage>
</organism>
<evidence type="ECO:0000313" key="4">
    <source>
        <dbReference type="Proteomes" id="UP000305888"/>
    </source>
</evidence>
<evidence type="ECO:0000313" key="3">
    <source>
        <dbReference type="EMBL" id="QDL94580.1"/>
    </source>
</evidence>
<dbReference type="Pfam" id="PF01047">
    <property type="entry name" value="MarR"/>
    <property type="match status" value="1"/>
</dbReference>
<dbReference type="GO" id="GO:0006950">
    <property type="term" value="P:response to stress"/>
    <property type="evidence" value="ECO:0007669"/>
    <property type="project" value="TreeGrafter"/>
</dbReference>
<dbReference type="PANTHER" id="PTHR33164:SF89">
    <property type="entry name" value="MARR FAMILY REGULATORY PROTEIN"/>
    <property type="match status" value="1"/>
</dbReference>
<dbReference type="Proteomes" id="UP000305888">
    <property type="component" value="Plasmid pD4M1C"/>
</dbReference>
<dbReference type="SUPFAM" id="SSF46785">
    <property type="entry name" value="Winged helix' DNA-binding domain"/>
    <property type="match status" value="1"/>
</dbReference>
<dbReference type="RefSeq" id="WP_138577034.1">
    <property type="nucleotide sequence ID" value="NZ_CP040821.1"/>
</dbReference>
<dbReference type="GO" id="GO:0003700">
    <property type="term" value="F:DNA-binding transcription factor activity"/>
    <property type="evidence" value="ECO:0007669"/>
    <property type="project" value="InterPro"/>
</dbReference>
<dbReference type="PROSITE" id="PS50995">
    <property type="entry name" value="HTH_MARR_2"/>
    <property type="match status" value="1"/>
</dbReference>
<reference evidence="3 4" key="1">
    <citation type="submission" date="2019-06" db="EMBL/GenBank/DDBJ databases">
        <title>Genome sequence of Rhodobacteraceae bacterium D4M1.</title>
        <authorList>
            <person name="Cao J."/>
        </authorList>
    </citation>
    <scope>NUCLEOTIDE SEQUENCE [LARGE SCALE GENOMIC DNA]</scope>
    <source>
        <strain evidence="3 4">D4M1</strain>
        <plasmid evidence="4">pd4m1c</plasmid>
    </source>
</reference>
<keyword evidence="3" id="KW-0614">Plasmid</keyword>